<sequence length="178" mass="19585">MTADHDIDLTALAELLVRARQARLDGISVNEAARRAAHLSGGRFSANTWRAAERGDRAVLTKASRVATMALVLSEAGTLDNITCEHLERVGAREAAEIFRRHVSADEDVTVPVSLGREPLGVEDLPKDLRAWLEGAIAELRRLPGDRRDHEEMAAALTAQTIAMYEMHVTQMRVLGKR</sequence>
<dbReference type="EMBL" id="POUA01000221">
    <property type="protein sequence ID" value="PZG38102.1"/>
    <property type="molecule type" value="Genomic_DNA"/>
</dbReference>
<dbReference type="Proteomes" id="UP000248544">
    <property type="component" value="Unassembled WGS sequence"/>
</dbReference>
<protein>
    <submittedName>
        <fullName evidence="1">Uncharacterized protein</fullName>
    </submittedName>
</protein>
<dbReference type="RefSeq" id="WP_111169812.1">
    <property type="nucleotide sequence ID" value="NZ_POUA01000221.1"/>
</dbReference>
<keyword evidence="2" id="KW-1185">Reference proteome</keyword>
<reference evidence="1 2" key="1">
    <citation type="submission" date="2018-01" db="EMBL/GenBank/DDBJ databases">
        <title>Draft genome sequence of Sphaerisporangium sp. 7K107.</title>
        <authorList>
            <person name="Sahin N."/>
            <person name="Saygin H."/>
            <person name="Ay H."/>
        </authorList>
    </citation>
    <scope>NUCLEOTIDE SEQUENCE [LARGE SCALE GENOMIC DNA]</scope>
    <source>
        <strain evidence="1 2">7K107</strain>
    </source>
</reference>
<evidence type="ECO:0000313" key="2">
    <source>
        <dbReference type="Proteomes" id="UP000248544"/>
    </source>
</evidence>
<proteinExistence type="predicted"/>
<accession>A0A2W2FRA9</accession>
<dbReference type="AlphaFoldDB" id="A0A2W2FRA9"/>
<comment type="caution">
    <text evidence="1">The sequence shown here is derived from an EMBL/GenBank/DDBJ whole genome shotgun (WGS) entry which is preliminary data.</text>
</comment>
<evidence type="ECO:0000313" key="1">
    <source>
        <dbReference type="EMBL" id="PZG38102.1"/>
    </source>
</evidence>
<gene>
    <name evidence="1" type="ORF">C1I98_24660</name>
</gene>
<name>A0A2W2FRA9_9ACTN</name>
<organism evidence="1 2">
    <name type="scientific">Spongiactinospora gelatinilytica</name>
    <dbReference type="NCBI Taxonomy" id="2666298"/>
    <lineage>
        <taxon>Bacteria</taxon>
        <taxon>Bacillati</taxon>
        <taxon>Actinomycetota</taxon>
        <taxon>Actinomycetes</taxon>
        <taxon>Streptosporangiales</taxon>
        <taxon>Streptosporangiaceae</taxon>
        <taxon>Spongiactinospora</taxon>
    </lineage>
</organism>